<reference evidence="1 2" key="1">
    <citation type="journal article" date="2019" name="Sci. Rep.">
        <title>Orb-weaving spider Araneus ventricosus genome elucidates the spidroin gene catalogue.</title>
        <authorList>
            <person name="Kono N."/>
            <person name="Nakamura H."/>
            <person name="Ohtoshi R."/>
            <person name="Moran D.A.P."/>
            <person name="Shinohara A."/>
            <person name="Yoshida Y."/>
            <person name="Fujiwara M."/>
            <person name="Mori M."/>
            <person name="Tomita M."/>
            <person name="Arakawa K."/>
        </authorList>
    </citation>
    <scope>NUCLEOTIDE SEQUENCE [LARGE SCALE GENOMIC DNA]</scope>
</reference>
<evidence type="ECO:0000313" key="2">
    <source>
        <dbReference type="Proteomes" id="UP000499080"/>
    </source>
</evidence>
<evidence type="ECO:0000313" key="1">
    <source>
        <dbReference type="EMBL" id="GBN92390.1"/>
    </source>
</evidence>
<keyword evidence="2" id="KW-1185">Reference proteome</keyword>
<organism evidence="1 2">
    <name type="scientific">Araneus ventricosus</name>
    <name type="common">Orbweaver spider</name>
    <name type="synonym">Epeira ventricosa</name>
    <dbReference type="NCBI Taxonomy" id="182803"/>
    <lineage>
        <taxon>Eukaryota</taxon>
        <taxon>Metazoa</taxon>
        <taxon>Ecdysozoa</taxon>
        <taxon>Arthropoda</taxon>
        <taxon>Chelicerata</taxon>
        <taxon>Arachnida</taxon>
        <taxon>Araneae</taxon>
        <taxon>Araneomorphae</taxon>
        <taxon>Entelegynae</taxon>
        <taxon>Araneoidea</taxon>
        <taxon>Araneidae</taxon>
        <taxon>Araneus</taxon>
    </lineage>
</organism>
<comment type="caution">
    <text evidence="1">The sequence shown here is derived from an EMBL/GenBank/DDBJ whole genome shotgun (WGS) entry which is preliminary data.</text>
</comment>
<protein>
    <submittedName>
        <fullName evidence="1">Uncharacterized protein</fullName>
    </submittedName>
</protein>
<proteinExistence type="predicted"/>
<sequence length="128" mass="14070">MAVAGMATLHGETTQALVGHHLESGWLIYWQDDTPWGFRLFRTIWTAISLEHITLFSSSSWILVCRLTLPARILLKVKLLSMLHSGTNGWNIQTSQLLDIGQVYASLGVPSDASQLPSTPHAKSAQSS</sequence>
<accession>A0A4Y2SXP8</accession>
<gene>
    <name evidence="1" type="ORF">AVEN_47649_1</name>
</gene>
<dbReference type="Proteomes" id="UP000499080">
    <property type="component" value="Unassembled WGS sequence"/>
</dbReference>
<name>A0A4Y2SXP8_ARAVE</name>
<dbReference type="AlphaFoldDB" id="A0A4Y2SXP8"/>
<dbReference type="EMBL" id="BGPR01024354">
    <property type="protein sequence ID" value="GBN92390.1"/>
    <property type="molecule type" value="Genomic_DNA"/>
</dbReference>